<feature type="binding site" evidence="10">
    <location>
        <position position="237"/>
    </location>
    <ligand>
        <name>Mg(2+)</name>
        <dbReference type="ChEBI" id="CHEBI:18420"/>
    </ligand>
</feature>
<dbReference type="EMBL" id="LRQT01000119">
    <property type="protein sequence ID" value="KXA61379.1"/>
    <property type="molecule type" value="Genomic_DNA"/>
</dbReference>
<dbReference type="Pfam" id="PF12631">
    <property type="entry name" value="MnmE_helical"/>
    <property type="match status" value="1"/>
</dbReference>
<evidence type="ECO:0000256" key="8">
    <source>
        <dbReference type="ARBA" id="ARBA00022958"/>
    </source>
</evidence>
<evidence type="ECO:0000256" key="11">
    <source>
        <dbReference type="RuleBase" id="RU003313"/>
    </source>
</evidence>
<dbReference type="SUPFAM" id="SSF52540">
    <property type="entry name" value="P-loop containing nucleoside triphosphate hydrolases"/>
    <property type="match status" value="1"/>
</dbReference>
<evidence type="ECO:0000256" key="3">
    <source>
        <dbReference type="ARBA" id="ARBA00022694"/>
    </source>
</evidence>
<gene>
    <name evidence="10" type="primary">mnmE</name>
    <name evidence="10" type="synonym">trmE</name>
    <name evidence="13" type="ORF">HMPREF3233_01915</name>
</gene>
<dbReference type="Pfam" id="PF10396">
    <property type="entry name" value="TrmE_N"/>
    <property type="match status" value="1"/>
</dbReference>
<dbReference type="GO" id="GO:0005829">
    <property type="term" value="C:cytosol"/>
    <property type="evidence" value="ECO:0007669"/>
    <property type="project" value="TreeGrafter"/>
</dbReference>
<evidence type="ECO:0000256" key="1">
    <source>
        <dbReference type="ARBA" id="ARBA00011043"/>
    </source>
</evidence>
<feature type="binding site" evidence="10">
    <location>
        <position position="252"/>
    </location>
    <ligand>
        <name>K(+)</name>
        <dbReference type="ChEBI" id="CHEBI:29103"/>
    </ligand>
</feature>
<comment type="subunit">
    <text evidence="10">Homodimer. Heterotetramer of two MnmE and two MnmG subunits.</text>
</comment>
<dbReference type="SUPFAM" id="SSF116878">
    <property type="entry name" value="TrmE connector domain"/>
    <property type="match status" value="1"/>
</dbReference>
<evidence type="ECO:0000256" key="5">
    <source>
        <dbReference type="ARBA" id="ARBA00022741"/>
    </source>
</evidence>
<dbReference type="CDD" id="cd14858">
    <property type="entry name" value="TrmE_N"/>
    <property type="match status" value="1"/>
</dbReference>
<dbReference type="RefSeq" id="WP_060807984.1">
    <property type="nucleotide sequence ID" value="NZ_KQ958138.1"/>
</dbReference>
<dbReference type="InterPro" id="IPR006073">
    <property type="entry name" value="GTP-bd"/>
</dbReference>
<accession>A0A133S008</accession>
<keyword evidence="9 10" id="KW-0342">GTP-binding</keyword>
<comment type="function">
    <text evidence="10">Exhibits a very high intrinsic GTPase hydrolysis rate. Involved in the addition of a carboxymethylaminomethyl (cmnm) group at the wobble position (U34) of certain tRNAs, forming tRNA-cmnm(5)s(2)U34.</text>
</comment>
<feature type="binding site" evidence="10">
    <location>
        <begin position="233"/>
        <end position="238"/>
    </location>
    <ligand>
        <name>GTP</name>
        <dbReference type="ChEBI" id="CHEBI:37565"/>
    </ligand>
</feature>
<dbReference type="InterPro" id="IPR027266">
    <property type="entry name" value="TrmE/GcvT-like"/>
</dbReference>
<dbReference type="GO" id="GO:0046872">
    <property type="term" value="F:metal ion binding"/>
    <property type="evidence" value="ECO:0007669"/>
    <property type="project" value="UniProtKB-KW"/>
</dbReference>
<dbReference type="Proteomes" id="UP000070226">
    <property type="component" value="Unassembled WGS sequence"/>
</dbReference>
<keyword evidence="3 10" id="KW-0819">tRNA processing</keyword>
<dbReference type="InterPro" id="IPR018948">
    <property type="entry name" value="GTP-bd_TrmE_N"/>
</dbReference>
<keyword evidence="6 10" id="KW-0378">Hydrolase</keyword>
<keyword evidence="2 10" id="KW-0963">Cytoplasm</keyword>
<dbReference type="Gene3D" id="1.20.120.430">
    <property type="entry name" value="tRNA modification GTPase MnmE domain 2"/>
    <property type="match status" value="1"/>
</dbReference>
<dbReference type="GO" id="GO:0003924">
    <property type="term" value="F:GTPase activity"/>
    <property type="evidence" value="ECO:0007669"/>
    <property type="project" value="UniProtKB-UniRule"/>
</dbReference>
<evidence type="ECO:0000313" key="14">
    <source>
        <dbReference type="Proteomes" id="UP000070226"/>
    </source>
</evidence>
<protein>
    <recommendedName>
        <fullName evidence="10">tRNA modification GTPase MnmE</fullName>
        <ecNumber evidence="10">3.6.-.-</ecNumber>
    </recommendedName>
</protein>
<feature type="domain" description="TrmE-type G" evidence="12">
    <location>
        <begin position="223"/>
        <end position="382"/>
    </location>
</feature>
<comment type="cofactor">
    <cofactor evidence="10">
        <name>K(+)</name>
        <dbReference type="ChEBI" id="CHEBI:29103"/>
    </cofactor>
    <text evidence="10">Binds 1 potassium ion per subunit.</text>
</comment>
<evidence type="ECO:0000256" key="7">
    <source>
        <dbReference type="ARBA" id="ARBA00022842"/>
    </source>
</evidence>
<feature type="binding site" evidence="10">
    <location>
        <position position="258"/>
    </location>
    <ligand>
        <name>Mg(2+)</name>
        <dbReference type="ChEBI" id="CHEBI:18420"/>
    </ligand>
</feature>
<dbReference type="AlphaFoldDB" id="A0A133S008"/>
<dbReference type="FunFam" id="3.30.1360.120:FF:000003">
    <property type="entry name" value="tRNA modification GTPase MnmE"/>
    <property type="match status" value="1"/>
</dbReference>
<evidence type="ECO:0000313" key="13">
    <source>
        <dbReference type="EMBL" id="KXA61379.1"/>
    </source>
</evidence>
<evidence type="ECO:0000256" key="2">
    <source>
        <dbReference type="ARBA" id="ARBA00022490"/>
    </source>
</evidence>
<feature type="binding site" evidence="10">
    <location>
        <begin position="252"/>
        <end position="258"/>
    </location>
    <ligand>
        <name>GTP</name>
        <dbReference type="ChEBI" id="CHEBI:37565"/>
    </ligand>
</feature>
<reference evidence="13 14" key="1">
    <citation type="submission" date="2016-01" db="EMBL/GenBank/DDBJ databases">
        <authorList>
            <person name="Oliw E.H."/>
        </authorList>
    </citation>
    <scope>NUCLEOTIDE SEQUENCE [LARGE SCALE GENOMIC DNA]</scope>
    <source>
        <strain evidence="13 14">CMW7756B</strain>
    </source>
</reference>
<keyword evidence="7 10" id="KW-0460">Magnesium</keyword>
<comment type="subcellular location">
    <subcellularLocation>
        <location evidence="10">Cytoplasm</location>
    </subcellularLocation>
</comment>
<dbReference type="NCBIfam" id="TIGR00231">
    <property type="entry name" value="small_GTP"/>
    <property type="match status" value="1"/>
</dbReference>
<evidence type="ECO:0000259" key="12">
    <source>
        <dbReference type="PROSITE" id="PS51709"/>
    </source>
</evidence>
<feature type="binding site" evidence="10">
    <location>
        <position position="127"/>
    </location>
    <ligand>
        <name>(6S)-5-formyl-5,6,7,8-tetrahydrofolate</name>
        <dbReference type="ChEBI" id="CHEBI:57457"/>
    </ligand>
</feature>
<dbReference type="FunFam" id="3.40.50.300:FF:000494">
    <property type="entry name" value="tRNA modification GTPase MnmE"/>
    <property type="match status" value="1"/>
</dbReference>
<feature type="binding site" evidence="10">
    <location>
        <position position="23"/>
    </location>
    <ligand>
        <name>(6S)-5-formyl-5,6,7,8-tetrahydrofolate</name>
        <dbReference type="ChEBI" id="CHEBI:57457"/>
    </ligand>
</feature>
<dbReference type="GO" id="GO:0005525">
    <property type="term" value="F:GTP binding"/>
    <property type="evidence" value="ECO:0007669"/>
    <property type="project" value="UniProtKB-UniRule"/>
</dbReference>
<dbReference type="InterPro" id="IPR005225">
    <property type="entry name" value="Small_GTP-bd"/>
</dbReference>
<dbReference type="NCBIfam" id="TIGR00450">
    <property type="entry name" value="mnmE_trmE_thdF"/>
    <property type="match status" value="1"/>
</dbReference>
<dbReference type="InterPro" id="IPR027368">
    <property type="entry name" value="MnmE_dom2"/>
</dbReference>
<evidence type="ECO:0000256" key="9">
    <source>
        <dbReference type="ARBA" id="ARBA00023134"/>
    </source>
</evidence>
<dbReference type="Pfam" id="PF01926">
    <property type="entry name" value="MMR_HSR1"/>
    <property type="match status" value="1"/>
</dbReference>
<dbReference type="PANTHER" id="PTHR42714">
    <property type="entry name" value="TRNA MODIFICATION GTPASE GTPBP3"/>
    <property type="match status" value="1"/>
</dbReference>
<evidence type="ECO:0000256" key="6">
    <source>
        <dbReference type="ARBA" id="ARBA00022801"/>
    </source>
</evidence>
<dbReference type="EC" id="3.6.-.-" evidence="10"/>
<comment type="similarity">
    <text evidence="1 10 11">Belongs to the TRAFAC class TrmE-Era-EngA-EngB-Septin-like GTPase superfamily. TrmE GTPase family.</text>
</comment>
<dbReference type="InterPro" id="IPR031168">
    <property type="entry name" value="G_TrmE"/>
</dbReference>
<keyword evidence="8 10" id="KW-0630">Potassium</keyword>
<proteinExistence type="inferred from homology"/>
<dbReference type="NCBIfam" id="NF003661">
    <property type="entry name" value="PRK05291.1-3"/>
    <property type="match status" value="1"/>
</dbReference>
<feature type="binding site" evidence="10">
    <location>
        <begin position="277"/>
        <end position="280"/>
    </location>
    <ligand>
        <name>GTP</name>
        <dbReference type="ChEBI" id="CHEBI:37565"/>
    </ligand>
</feature>
<dbReference type="GO" id="GO:0030488">
    <property type="term" value="P:tRNA methylation"/>
    <property type="evidence" value="ECO:0007669"/>
    <property type="project" value="TreeGrafter"/>
</dbReference>
<comment type="caution">
    <text evidence="13">The sequence shown here is derived from an EMBL/GenBank/DDBJ whole genome shotgun (WGS) entry which is preliminary data.</text>
</comment>
<dbReference type="Gene3D" id="3.40.50.300">
    <property type="entry name" value="P-loop containing nucleotide triphosphate hydrolases"/>
    <property type="match status" value="1"/>
</dbReference>
<keyword evidence="4 10" id="KW-0479">Metal-binding</keyword>
<dbReference type="PROSITE" id="PS51709">
    <property type="entry name" value="G_TRME"/>
    <property type="match status" value="1"/>
</dbReference>
<sequence length="461" mass="50355">MYIDDTIAAIATPPGIGGVGIIRVSGKDSFPIVNSLFKSVGTVPLMDRQNRTIQYGTIVDPATNKTIDEVLVLLMKGPHSYTAEDVVEIQCHGGIVPVRQILKLLVNHDVRMAEAGEFTKRAFMNGRIDLTQAEAIIDIIEAKTEDSLSLAVSQLDGTVSSFVKDVREQLIAMIAHLEVTIDYPEEDIEDVTSQEVREQLEPILKAMDDLLSTANTGRLIRDGITTVIVGRPNAGKSSLMNALLRENRAIVTDIPGTTRDSIEEYMTVEGISLRLIDTAGIRDTQDTVEALGVERARDYINKADIVLCVIDGSTPLTPEEIEILTSVSGLNTIVLLNKSDVAQVVTDENIEEHGTFTAIERISAKDGEGSAVLSKWVQELVYGGRVKQDNSAMISNVRHISLMEQAKAQVEQALSSIDMGMPVDFVATDLRSAWELLGDITGDTIRESMIDELFSRFCLGK</sequence>
<dbReference type="CDD" id="cd04164">
    <property type="entry name" value="trmE"/>
    <property type="match status" value="1"/>
</dbReference>
<keyword evidence="5 10" id="KW-0547">Nucleotide-binding</keyword>
<name>A0A133S008_9FIRM</name>
<dbReference type="InterPro" id="IPR025867">
    <property type="entry name" value="MnmE_helical"/>
</dbReference>
<dbReference type="STRING" id="39777.B7L28_09410"/>
<dbReference type="GO" id="GO:0042802">
    <property type="term" value="F:identical protein binding"/>
    <property type="evidence" value="ECO:0007669"/>
    <property type="project" value="UniProtKB-ARBA"/>
</dbReference>
<dbReference type="InterPro" id="IPR027417">
    <property type="entry name" value="P-loop_NTPase"/>
</dbReference>
<dbReference type="Gene3D" id="3.30.1360.120">
    <property type="entry name" value="Probable tRNA modification gtpase trme, domain 1"/>
    <property type="match status" value="1"/>
</dbReference>
<feature type="binding site" evidence="10">
    <location>
        <position position="254"/>
    </location>
    <ligand>
        <name>K(+)</name>
        <dbReference type="ChEBI" id="CHEBI:29103"/>
    </ligand>
</feature>
<evidence type="ECO:0000256" key="10">
    <source>
        <dbReference type="HAMAP-Rule" id="MF_00379"/>
    </source>
</evidence>
<organism evidence="13">
    <name type="scientific">Veillonella atypica</name>
    <dbReference type="NCBI Taxonomy" id="39777"/>
    <lineage>
        <taxon>Bacteria</taxon>
        <taxon>Bacillati</taxon>
        <taxon>Bacillota</taxon>
        <taxon>Negativicutes</taxon>
        <taxon>Veillonellales</taxon>
        <taxon>Veillonellaceae</taxon>
        <taxon>Veillonella</taxon>
    </lineage>
</organism>
<feature type="binding site" evidence="10">
    <location>
        <position position="233"/>
    </location>
    <ligand>
        <name>K(+)</name>
        <dbReference type="ChEBI" id="CHEBI:29103"/>
    </ligand>
</feature>
<comment type="caution">
    <text evidence="10">Lacks conserved residue(s) required for the propagation of feature annotation.</text>
</comment>
<feature type="binding site" evidence="10">
    <location>
        <position position="461"/>
    </location>
    <ligand>
        <name>(6S)-5-formyl-5,6,7,8-tetrahydrofolate</name>
        <dbReference type="ChEBI" id="CHEBI:57457"/>
    </ligand>
</feature>
<dbReference type="InterPro" id="IPR004520">
    <property type="entry name" value="GTPase_MnmE"/>
</dbReference>
<evidence type="ECO:0000256" key="4">
    <source>
        <dbReference type="ARBA" id="ARBA00022723"/>
    </source>
</evidence>
<feature type="binding site" evidence="10">
    <location>
        <position position="257"/>
    </location>
    <ligand>
        <name>K(+)</name>
        <dbReference type="ChEBI" id="CHEBI:29103"/>
    </ligand>
</feature>
<dbReference type="PATRIC" id="fig|39777.7.peg.1879"/>
<feature type="binding site" evidence="10">
    <location>
        <position position="88"/>
    </location>
    <ligand>
        <name>(6S)-5-formyl-5,6,7,8-tetrahydrofolate</name>
        <dbReference type="ChEBI" id="CHEBI:57457"/>
    </ligand>
</feature>
<dbReference type="HAMAP" id="MF_00379">
    <property type="entry name" value="GTPase_MnmE"/>
    <property type="match status" value="1"/>
</dbReference>
<dbReference type="GO" id="GO:0002098">
    <property type="term" value="P:tRNA wobble uridine modification"/>
    <property type="evidence" value="ECO:0007669"/>
    <property type="project" value="TreeGrafter"/>
</dbReference>
<dbReference type="PANTHER" id="PTHR42714:SF2">
    <property type="entry name" value="TRNA MODIFICATION GTPASE GTPBP3, MITOCHONDRIAL"/>
    <property type="match status" value="1"/>
</dbReference>